<gene>
    <name evidence="3" type="ORF">OEG84_14430</name>
</gene>
<proteinExistence type="predicted"/>
<organism evidence="3 4">
    <name type="scientific">Hoeflea algicola</name>
    <dbReference type="NCBI Taxonomy" id="2983763"/>
    <lineage>
        <taxon>Bacteria</taxon>
        <taxon>Pseudomonadati</taxon>
        <taxon>Pseudomonadota</taxon>
        <taxon>Alphaproteobacteria</taxon>
        <taxon>Hyphomicrobiales</taxon>
        <taxon>Rhizobiaceae</taxon>
        <taxon>Hoeflea</taxon>
    </lineage>
</organism>
<keyword evidence="1" id="KW-1133">Transmembrane helix</keyword>
<evidence type="ECO:0000313" key="4">
    <source>
        <dbReference type="Proteomes" id="UP001073227"/>
    </source>
</evidence>
<evidence type="ECO:0000256" key="1">
    <source>
        <dbReference type="SAM" id="Phobius"/>
    </source>
</evidence>
<dbReference type="SUPFAM" id="SSF103481">
    <property type="entry name" value="Multidrug resistance efflux transporter EmrE"/>
    <property type="match status" value="2"/>
</dbReference>
<comment type="caution">
    <text evidence="3">The sequence shown here is derived from an EMBL/GenBank/DDBJ whole genome shotgun (WGS) entry which is preliminary data.</text>
</comment>
<dbReference type="Pfam" id="PF00892">
    <property type="entry name" value="EamA"/>
    <property type="match status" value="2"/>
</dbReference>
<feature type="transmembrane region" description="Helical" evidence="1">
    <location>
        <begin position="278"/>
        <end position="296"/>
    </location>
</feature>
<dbReference type="InterPro" id="IPR000620">
    <property type="entry name" value="EamA_dom"/>
</dbReference>
<name>A0ABT3ZC31_9HYPH</name>
<feature type="transmembrane region" description="Helical" evidence="1">
    <location>
        <begin position="49"/>
        <end position="73"/>
    </location>
</feature>
<feature type="domain" description="EamA" evidence="2">
    <location>
        <begin position="23"/>
        <end position="155"/>
    </location>
</feature>
<feature type="transmembrane region" description="Helical" evidence="1">
    <location>
        <begin position="85"/>
        <end position="104"/>
    </location>
</feature>
<keyword evidence="1" id="KW-0812">Transmembrane</keyword>
<feature type="domain" description="EamA" evidence="2">
    <location>
        <begin position="165"/>
        <end position="292"/>
    </location>
</feature>
<protein>
    <submittedName>
        <fullName evidence="3">DMT family transporter</fullName>
    </submittedName>
</protein>
<keyword evidence="4" id="KW-1185">Reference proteome</keyword>
<keyword evidence="1" id="KW-0472">Membrane</keyword>
<feature type="transmembrane region" description="Helical" evidence="1">
    <location>
        <begin position="220"/>
        <end position="241"/>
    </location>
</feature>
<dbReference type="RefSeq" id="WP_267654394.1">
    <property type="nucleotide sequence ID" value="NZ_JAOVZR010000001.1"/>
</dbReference>
<feature type="transmembrane region" description="Helical" evidence="1">
    <location>
        <begin position="110"/>
        <end position="129"/>
    </location>
</feature>
<dbReference type="Proteomes" id="UP001073227">
    <property type="component" value="Unassembled WGS sequence"/>
</dbReference>
<feature type="transmembrane region" description="Helical" evidence="1">
    <location>
        <begin position="18"/>
        <end position="37"/>
    </location>
</feature>
<feature type="transmembrane region" description="Helical" evidence="1">
    <location>
        <begin position="195"/>
        <end position="214"/>
    </location>
</feature>
<dbReference type="EMBL" id="JAOVZR010000001">
    <property type="protein sequence ID" value="MCY0148864.1"/>
    <property type="molecule type" value="Genomic_DNA"/>
</dbReference>
<dbReference type="PANTHER" id="PTHR22911:SF103">
    <property type="entry name" value="BLR2811 PROTEIN"/>
    <property type="match status" value="1"/>
</dbReference>
<dbReference type="PANTHER" id="PTHR22911">
    <property type="entry name" value="ACYL-MALONYL CONDENSING ENZYME-RELATED"/>
    <property type="match status" value="1"/>
</dbReference>
<reference evidence="3" key="1">
    <citation type="submission" date="2022-10" db="EMBL/GenBank/DDBJ databases">
        <title>Hoeflea sp. G2-23, isolated from marine algae.</title>
        <authorList>
            <person name="Kristyanto S."/>
            <person name="Kim J.M."/>
            <person name="Jeon C.O."/>
        </authorList>
    </citation>
    <scope>NUCLEOTIDE SEQUENCE</scope>
    <source>
        <strain evidence="3">G2-23</strain>
    </source>
</reference>
<feature type="transmembrane region" description="Helical" evidence="1">
    <location>
        <begin position="165"/>
        <end position="183"/>
    </location>
</feature>
<feature type="transmembrane region" description="Helical" evidence="1">
    <location>
        <begin position="253"/>
        <end position="272"/>
    </location>
</feature>
<evidence type="ECO:0000313" key="3">
    <source>
        <dbReference type="EMBL" id="MCY0148864.1"/>
    </source>
</evidence>
<evidence type="ECO:0000259" key="2">
    <source>
        <dbReference type="Pfam" id="PF00892"/>
    </source>
</evidence>
<accession>A0ABT3ZC31</accession>
<sequence>MDHILPDRPARHDVDREAMPPVAMILALGTFMGFALLDTTAKYLVTIGYAAVFVVWCRFAGHTLLSLIVFQGWRRKDLYRMHNPGLQILRGVLLPATTLFNFLALRDLQLAQTVTIFLSGPMLVTALAGPMLGEWAGPRRWAAIVVGFVGVLIVVRPGSGVFQLPILWSVAAVLTYAVYSILTRKLVARESLSSMVFYSGIIGTVLLAPSAFYATTMPQGWLEIVLLASLGLFGAGGHLLLVRASRLASASKVAPFVYSQLLWMTLFGFVVFGDLPDGWTLTGAVIICLSGLYIMNRERNIARRERLAAAVR</sequence>
<dbReference type="InterPro" id="IPR037185">
    <property type="entry name" value="EmrE-like"/>
</dbReference>